<dbReference type="InterPro" id="IPR013321">
    <property type="entry name" value="Arc_rbn_hlx_hlx"/>
</dbReference>
<dbReference type="PANTHER" id="PTHR38781:SF1">
    <property type="entry name" value="ANTITOXIN DINJ-RELATED"/>
    <property type="match status" value="1"/>
</dbReference>
<dbReference type="Gene3D" id="1.10.1220.10">
    <property type="entry name" value="Met repressor-like"/>
    <property type="match status" value="1"/>
</dbReference>
<gene>
    <name evidence="3" type="ORF">MNB_SUP05-SYMBIONT-5-1298</name>
</gene>
<name>A0A1W1E1Q7_9ZZZZ</name>
<proteinExistence type="inferred from homology"/>
<dbReference type="InterPro" id="IPR007337">
    <property type="entry name" value="RelB/DinJ"/>
</dbReference>
<accession>A0A1W1E1Q7</accession>
<reference evidence="3" key="1">
    <citation type="submission" date="2016-10" db="EMBL/GenBank/DDBJ databases">
        <authorList>
            <person name="de Groot N.N."/>
        </authorList>
    </citation>
    <scope>NUCLEOTIDE SEQUENCE</scope>
</reference>
<dbReference type="GO" id="GO:0006355">
    <property type="term" value="P:regulation of DNA-templated transcription"/>
    <property type="evidence" value="ECO:0007669"/>
    <property type="project" value="InterPro"/>
</dbReference>
<organism evidence="3">
    <name type="scientific">hydrothermal vent metagenome</name>
    <dbReference type="NCBI Taxonomy" id="652676"/>
    <lineage>
        <taxon>unclassified sequences</taxon>
        <taxon>metagenomes</taxon>
        <taxon>ecological metagenomes</taxon>
    </lineage>
</organism>
<dbReference type="NCBIfam" id="TIGR02384">
    <property type="entry name" value="RelB_DinJ"/>
    <property type="match status" value="1"/>
</dbReference>
<evidence type="ECO:0000256" key="1">
    <source>
        <dbReference type="ARBA" id="ARBA00010562"/>
    </source>
</evidence>
<dbReference type="AlphaFoldDB" id="A0A1W1E1Q7"/>
<evidence type="ECO:0008006" key="4">
    <source>
        <dbReference type="Google" id="ProtNLM"/>
    </source>
</evidence>
<comment type="similarity">
    <text evidence="1">Belongs to the RelB/DinJ antitoxin family.</text>
</comment>
<keyword evidence="2" id="KW-1277">Toxin-antitoxin system</keyword>
<dbReference type="EMBL" id="FPHZ01000103">
    <property type="protein sequence ID" value="SFV87885.1"/>
    <property type="molecule type" value="Genomic_DNA"/>
</dbReference>
<evidence type="ECO:0000256" key="2">
    <source>
        <dbReference type="ARBA" id="ARBA00022649"/>
    </source>
</evidence>
<sequence>MLANVEKSRTNVYLNKVKKEEAKAIFKEYGMGLSDAINIFLTQSVANRGLPFEVRLPEEVHIPNAETVRVIEEYLTLIRQKFTFILVNYCPMNHYQMKQETIRSQANIWNIENSIWVVIYLLSIE</sequence>
<protein>
    <recommendedName>
        <fullName evidence="4">DNA-damage-inducible protein J</fullName>
    </recommendedName>
</protein>
<dbReference type="PANTHER" id="PTHR38781">
    <property type="entry name" value="ANTITOXIN DINJ-RELATED"/>
    <property type="match status" value="1"/>
</dbReference>
<evidence type="ECO:0000313" key="3">
    <source>
        <dbReference type="EMBL" id="SFV87885.1"/>
    </source>
</evidence>
<dbReference type="Pfam" id="PF04221">
    <property type="entry name" value="RelB"/>
    <property type="match status" value="1"/>
</dbReference>
<dbReference type="GO" id="GO:0006351">
    <property type="term" value="P:DNA-templated transcription"/>
    <property type="evidence" value="ECO:0007669"/>
    <property type="project" value="TreeGrafter"/>
</dbReference>